<dbReference type="PANTHER" id="PTHR11895:SF156">
    <property type="entry name" value="FATTY ACID AMIDE HYDROLASE"/>
    <property type="match status" value="1"/>
</dbReference>
<organism evidence="2 3">
    <name type="scientific">Tanacetum coccineum</name>
    <dbReference type="NCBI Taxonomy" id="301880"/>
    <lineage>
        <taxon>Eukaryota</taxon>
        <taxon>Viridiplantae</taxon>
        <taxon>Streptophyta</taxon>
        <taxon>Embryophyta</taxon>
        <taxon>Tracheophyta</taxon>
        <taxon>Spermatophyta</taxon>
        <taxon>Magnoliopsida</taxon>
        <taxon>eudicotyledons</taxon>
        <taxon>Gunneridae</taxon>
        <taxon>Pentapetalae</taxon>
        <taxon>asterids</taxon>
        <taxon>campanulids</taxon>
        <taxon>Asterales</taxon>
        <taxon>Asteraceae</taxon>
        <taxon>Asteroideae</taxon>
        <taxon>Anthemideae</taxon>
        <taxon>Anthemidinae</taxon>
        <taxon>Tanacetum</taxon>
    </lineage>
</organism>
<dbReference type="Proteomes" id="UP001151760">
    <property type="component" value="Unassembled WGS sequence"/>
</dbReference>
<feature type="domain" description="Amidase" evidence="1">
    <location>
        <begin position="77"/>
        <end position="127"/>
    </location>
</feature>
<reference evidence="2" key="1">
    <citation type="journal article" date="2022" name="Int. J. Mol. Sci.">
        <title>Draft Genome of Tanacetum Coccineum: Genomic Comparison of Closely Related Tanacetum-Family Plants.</title>
        <authorList>
            <person name="Yamashiro T."/>
            <person name="Shiraishi A."/>
            <person name="Nakayama K."/>
            <person name="Satake H."/>
        </authorList>
    </citation>
    <scope>NUCLEOTIDE SEQUENCE</scope>
</reference>
<dbReference type="SUPFAM" id="SSF75304">
    <property type="entry name" value="Amidase signature (AS) enzymes"/>
    <property type="match status" value="1"/>
</dbReference>
<comment type="caution">
    <text evidence="2">The sequence shown here is derived from an EMBL/GenBank/DDBJ whole genome shotgun (WGS) entry which is preliminary data.</text>
</comment>
<evidence type="ECO:0000313" key="3">
    <source>
        <dbReference type="Proteomes" id="UP001151760"/>
    </source>
</evidence>
<evidence type="ECO:0000259" key="1">
    <source>
        <dbReference type="Pfam" id="PF01425"/>
    </source>
</evidence>
<evidence type="ECO:0000313" key="2">
    <source>
        <dbReference type="EMBL" id="GJT09609.1"/>
    </source>
</evidence>
<protein>
    <submittedName>
        <fullName evidence="2">Fatty acid amide hydrolase-like protein</fullName>
    </submittedName>
</protein>
<dbReference type="EMBL" id="BQNB010012921">
    <property type="protein sequence ID" value="GJT09609.1"/>
    <property type="molecule type" value="Genomic_DNA"/>
</dbReference>
<proteinExistence type="predicted"/>
<dbReference type="InterPro" id="IPR023631">
    <property type="entry name" value="Amidase_dom"/>
</dbReference>
<accession>A0ABQ5B9M0</accession>
<dbReference type="InterPro" id="IPR000120">
    <property type="entry name" value="Amidase"/>
</dbReference>
<reference evidence="2" key="2">
    <citation type="submission" date="2022-01" db="EMBL/GenBank/DDBJ databases">
        <authorList>
            <person name="Yamashiro T."/>
            <person name="Shiraishi A."/>
            <person name="Satake H."/>
            <person name="Nakayama K."/>
        </authorList>
    </citation>
    <scope>NUCLEOTIDE SEQUENCE</scope>
</reference>
<gene>
    <name evidence="2" type="ORF">Tco_0856651</name>
</gene>
<dbReference type="InterPro" id="IPR036928">
    <property type="entry name" value="AS_sf"/>
</dbReference>
<keyword evidence="3" id="KW-1185">Reference proteome</keyword>
<dbReference type="Pfam" id="PF01425">
    <property type="entry name" value="Amidase"/>
    <property type="match status" value="1"/>
</dbReference>
<dbReference type="Gene3D" id="3.90.1300.10">
    <property type="entry name" value="Amidase signature (AS) domain"/>
    <property type="match status" value="1"/>
</dbReference>
<dbReference type="PANTHER" id="PTHR11895">
    <property type="entry name" value="TRANSAMIDASE"/>
    <property type="match status" value="1"/>
</dbReference>
<name>A0ABQ5B9M0_9ASTR</name>
<sequence>MSDLRYRERDSVQVAENVISAVEECKNMLPQLPLLISFDAEEVRKQAAASTQRFTDGIAGAHMCLTLVKKVDLLMTGSIRIPASLCGIVGLKTTYGRTDISGWLYSLGIVKVIGPIASSVGDVMLVKPDEICSNDKCSWIPSYFCPCLQLIGRPWGEATILRLAVAIEVANLGRMERIKLRIQMKRIEGYIGARRLSRGSYHIHDLNDHLLKIAQGVVDDVL</sequence>